<proteinExistence type="predicted"/>
<organism evidence="1 2">
    <name type="scientific">Sphaeroforma arctica JP610</name>
    <dbReference type="NCBI Taxonomy" id="667725"/>
    <lineage>
        <taxon>Eukaryota</taxon>
        <taxon>Ichthyosporea</taxon>
        <taxon>Ichthyophonida</taxon>
        <taxon>Sphaeroforma</taxon>
    </lineage>
</organism>
<dbReference type="OrthoDB" id="1845550at2759"/>
<dbReference type="RefSeq" id="XP_014146306.1">
    <property type="nucleotide sequence ID" value="XM_014290831.1"/>
</dbReference>
<evidence type="ECO:0000313" key="1">
    <source>
        <dbReference type="EMBL" id="KNC72404.1"/>
    </source>
</evidence>
<dbReference type="Proteomes" id="UP000054560">
    <property type="component" value="Unassembled WGS sequence"/>
</dbReference>
<dbReference type="GeneID" id="25915543"/>
<sequence>MNQLLGYATSLPGKVVASGLLIGGAMELFMLKTGFYEKELEREAHNRMVIENNRQDFLERLTPAERAELDQLLQSTLKRKVPGISDASTGEN</sequence>
<name>A0A0L0F6Z0_9EUKA</name>
<keyword evidence="2" id="KW-1185">Reference proteome</keyword>
<gene>
    <name evidence="1" type="ORF">SARC_15039</name>
</gene>
<evidence type="ECO:0000313" key="2">
    <source>
        <dbReference type="Proteomes" id="UP000054560"/>
    </source>
</evidence>
<accession>A0A0L0F6Z0</accession>
<dbReference type="AlphaFoldDB" id="A0A0L0F6Z0"/>
<dbReference type="EMBL" id="KQ247105">
    <property type="protein sequence ID" value="KNC72404.1"/>
    <property type="molecule type" value="Genomic_DNA"/>
</dbReference>
<reference evidence="1 2" key="1">
    <citation type="submission" date="2011-02" db="EMBL/GenBank/DDBJ databases">
        <title>The Genome Sequence of Sphaeroforma arctica JP610.</title>
        <authorList>
            <consortium name="The Broad Institute Genome Sequencing Platform"/>
            <person name="Russ C."/>
            <person name="Cuomo C."/>
            <person name="Young S.K."/>
            <person name="Zeng Q."/>
            <person name="Gargeya S."/>
            <person name="Alvarado L."/>
            <person name="Berlin A."/>
            <person name="Chapman S.B."/>
            <person name="Chen Z."/>
            <person name="Freedman E."/>
            <person name="Gellesch M."/>
            <person name="Goldberg J."/>
            <person name="Griggs A."/>
            <person name="Gujja S."/>
            <person name="Heilman E."/>
            <person name="Heiman D."/>
            <person name="Howarth C."/>
            <person name="Mehta T."/>
            <person name="Neiman D."/>
            <person name="Pearson M."/>
            <person name="Roberts A."/>
            <person name="Saif S."/>
            <person name="Shea T."/>
            <person name="Shenoy N."/>
            <person name="Sisk P."/>
            <person name="Stolte C."/>
            <person name="Sykes S."/>
            <person name="White J."/>
            <person name="Yandava C."/>
            <person name="Burger G."/>
            <person name="Gray M.W."/>
            <person name="Holland P.W.H."/>
            <person name="King N."/>
            <person name="Lang F.B.F."/>
            <person name="Roger A.J."/>
            <person name="Ruiz-Trillo I."/>
            <person name="Haas B."/>
            <person name="Nusbaum C."/>
            <person name="Birren B."/>
        </authorList>
    </citation>
    <scope>NUCLEOTIDE SEQUENCE [LARGE SCALE GENOMIC DNA]</scope>
    <source>
        <strain evidence="1 2">JP610</strain>
    </source>
</reference>
<protein>
    <submittedName>
        <fullName evidence="1">Uncharacterized protein</fullName>
    </submittedName>
</protein>